<dbReference type="EMBL" id="DS989824">
    <property type="protein sequence ID" value="EFR01629.1"/>
    <property type="molecule type" value="Genomic_DNA"/>
</dbReference>
<dbReference type="InterPro" id="IPR053218">
    <property type="entry name" value="Pathogen-related_defense"/>
</dbReference>
<dbReference type="eggNOG" id="ENOG502QUA2">
    <property type="taxonomic scope" value="Eukaryota"/>
</dbReference>
<dbReference type="SUPFAM" id="SSF54427">
    <property type="entry name" value="NTF2-like"/>
    <property type="match status" value="1"/>
</dbReference>
<accession>E4UU39</accession>
<gene>
    <name evidence="1" type="ORF">MGYG_04632</name>
</gene>
<dbReference type="PANTHER" id="PTHR31723:SF10">
    <property type="entry name" value="PATHOGEN-RELATED PROTEIN"/>
    <property type="match status" value="1"/>
</dbReference>
<dbReference type="HOGENOM" id="CLU_066755_2_0_1"/>
<dbReference type="PANTHER" id="PTHR31723">
    <property type="entry name" value="PATHOGENESIS-RELATED FAMILY PROTEIN"/>
    <property type="match status" value="1"/>
</dbReference>
<reference evidence="2" key="1">
    <citation type="journal article" date="2012" name="MBio">
        <title>Comparative genome analysis of Trichophyton rubrum and related dermatophytes reveals candidate genes involved in infection.</title>
        <authorList>
            <person name="Martinez D.A."/>
            <person name="Oliver B.G."/>
            <person name="Graeser Y."/>
            <person name="Goldberg J.M."/>
            <person name="Li W."/>
            <person name="Martinez-Rossi N.M."/>
            <person name="Monod M."/>
            <person name="Shelest E."/>
            <person name="Barton R.C."/>
            <person name="Birch E."/>
            <person name="Brakhage A.A."/>
            <person name="Chen Z."/>
            <person name="Gurr S.J."/>
            <person name="Heiman D."/>
            <person name="Heitman J."/>
            <person name="Kosti I."/>
            <person name="Rossi A."/>
            <person name="Saif S."/>
            <person name="Samalova M."/>
            <person name="Saunders C.W."/>
            <person name="Shea T."/>
            <person name="Summerbell R.C."/>
            <person name="Xu J."/>
            <person name="Young S."/>
            <person name="Zeng Q."/>
            <person name="Birren B.W."/>
            <person name="Cuomo C.A."/>
            <person name="White T.C."/>
        </authorList>
    </citation>
    <scope>NUCLEOTIDE SEQUENCE [LARGE SCALE GENOMIC DNA]</scope>
    <source>
        <strain evidence="2">ATCC MYA-4604 / CBS 118893</strain>
    </source>
</reference>
<sequence>MPSSRTILLGDISGRQITRKHERFTKKVYLNKDSDFAKSYKTFKRIMPTFAWEVIEVYSGPPMVVFKWRHWGQIVNNYIGVNEKGDKVTVKAHNGPIDIKGIVIIKVNNKLQIQSIKVWQNPIEIFRQIAKNGDIIITPRADANITSNRDEGEEHISACPITY</sequence>
<organism evidence="2">
    <name type="scientific">Arthroderma gypseum (strain ATCC MYA-4604 / CBS 118893)</name>
    <name type="common">Microsporum gypseum</name>
    <dbReference type="NCBI Taxonomy" id="535722"/>
    <lineage>
        <taxon>Eukaryota</taxon>
        <taxon>Fungi</taxon>
        <taxon>Dikarya</taxon>
        <taxon>Ascomycota</taxon>
        <taxon>Pezizomycotina</taxon>
        <taxon>Eurotiomycetes</taxon>
        <taxon>Eurotiomycetidae</taxon>
        <taxon>Onygenales</taxon>
        <taxon>Arthrodermataceae</taxon>
        <taxon>Nannizzia</taxon>
    </lineage>
</organism>
<name>E4UU39_ARTGP</name>
<dbReference type="InterPro" id="IPR032710">
    <property type="entry name" value="NTF2-like_dom_sf"/>
</dbReference>
<evidence type="ECO:0000313" key="1">
    <source>
        <dbReference type="EMBL" id="EFR01629.1"/>
    </source>
</evidence>
<keyword evidence="2" id="KW-1185">Reference proteome</keyword>
<dbReference type="AlphaFoldDB" id="E4UU39"/>
<dbReference type="GeneID" id="10029753"/>
<dbReference type="VEuPathDB" id="FungiDB:MGYG_04632"/>
<evidence type="ECO:0000313" key="2">
    <source>
        <dbReference type="Proteomes" id="UP000002669"/>
    </source>
</evidence>
<protein>
    <submittedName>
        <fullName evidence="1">Uncharacterized protein</fullName>
    </submittedName>
</protein>
<proteinExistence type="predicted"/>
<dbReference type="InParanoid" id="E4UU39"/>
<dbReference type="Proteomes" id="UP000002669">
    <property type="component" value="Unassembled WGS sequence"/>
</dbReference>
<dbReference type="OrthoDB" id="65445at2759"/>
<dbReference type="RefSeq" id="XP_003174459.1">
    <property type="nucleotide sequence ID" value="XM_003174411.1"/>
</dbReference>